<evidence type="ECO:0000313" key="1">
    <source>
        <dbReference type="EMBL" id="WYY06131.1"/>
    </source>
</evidence>
<gene>
    <name evidence="1" type="ORF">RVF87_13725</name>
</gene>
<keyword evidence="2" id="KW-1185">Reference proteome</keyword>
<organism evidence="1 2">
    <name type="scientific">Gordonia hydrophobica</name>
    <dbReference type="NCBI Taxonomy" id="40516"/>
    <lineage>
        <taxon>Bacteria</taxon>
        <taxon>Bacillati</taxon>
        <taxon>Actinomycetota</taxon>
        <taxon>Actinomycetes</taxon>
        <taxon>Mycobacteriales</taxon>
        <taxon>Gordoniaceae</taxon>
        <taxon>Gordonia</taxon>
    </lineage>
</organism>
<accession>A0ABZ2TZQ6</accession>
<proteinExistence type="predicted"/>
<name>A0ABZ2TZQ6_9ACTN</name>
<dbReference type="Proteomes" id="UP001479933">
    <property type="component" value="Chromosome"/>
</dbReference>
<dbReference type="EMBL" id="CP136137">
    <property type="protein sequence ID" value="WYY06131.1"/>
    <property type="molecule type" value="Genomic_DNA"/>
</dbReference>
<sequence>MSAAERREAEFAEIDRLARELAEAAPPLTARRRERLRALLSGLAVPEIRGAA</sequence>
<dbReference type="RefSeq" id="WP_157085954.1">
    <property type="nucleotide sequence ID" value="NZ_CP136137.1"/>
</dbReference>
<protein>
    <submittedName>
        <fullName evidence="1">Uncharacterized protein</fullName>
    </submittedName>
</protein>
<reference evidence="1 2" key="1">
    <citation type="journal article" date="2023" name="Virus Evol.">
        <title>Computational host range prediction-The good, the bad, and the ugly.</title>
        <authorList>
            <person name="Howell A.A."/>
            <person name="Versoza C.J."/>
            <person name="Pfeifer S.P."/>
        </authorList>
    </citation>
    <scope>NUCLEOTIDE SEQUENCE [LARGE SCALE GENOMIC DNA]</scope>
    <source>
        <strain evidence="1 2">1610/1b</strain>
    </source>
</reference>
<evidence type="ECO:0000313" key="2">
    <source>
        <dbReference type="Proteomes" id="UP001479933"/>
    </source>
</evidence>